<reference evidence="1 2" key="1">
    <citation type="submission" date="2015-10" db="EMBL/GenBank/DDBJ databases">
        <title>Genome analyses suggest a sexual origin of heterokaryosis in a supposedly ancient asexual fungus.</title>
        <authorList>
            <person name="Ropars J."/>
            <person name="Sedzielewska K."/>
            <person name="Noel J."/>
            <person name="Charron P."/>
            <person name="Farinelli L."/>
            <person name="Marton T."/>
            <person name="Kruger M."/>
            <person name="Pelin A."/>
            <person name="Brachmann A."/>
            <person name="Corradi N."/>
        </authorList>
    </citation>
    <scope>NUCLEOTIDE SEQUENCE [LARGE SCALE GENOMIC DNA]</scope>
    <source>
        <strain evidence="1 2">A4</strain>
    </source>
</reference>
<accession>A0A2I1HP52</accession>
<proteinExistence type="predicted"/>
<dbReference type="Proteomes" id="UP000234323">
    <property type="component" value="Unassembled WGS sequence"/>
</dbReference>
<dbReference type="AlphaFoldDB" id="A0A2I1HP52"/>
<organism evidence="1 2">
    <name type="scientific">Rhizophagus irregularis</name>
    <dbReference type="NCBI Taxonomy" id="588596"/>
    <lineage>
        <taxon>Eukaryota</taxon>
        <taxon>Fungi</taxon>
        <taxon>Fungi incertae sedis</taxon>
        <taxon>Mucoromycota</taxon>
        <taxon>Glomeromycotina</taxon>
        <taxon>Glomeromycetes</taxon>
        <taxon>Glomerales</taxon>
        <taxon>Glomeraceae</taxon>
        <taxon>Rhizophagus</taxon>
    </lineage>
</organism>
<dbReference type="EMBL" id="LLXI01004475">
    <property type="protein sequence ID" value="PKY60661.1"/>
    <property type="molecule type" value="Genomic_DNA"/>
</dbReference>
<evidence type="ECO:0000313" key="1">
    <source>
        <dbReference type="EMBL" id="PKY60661.1"/>
    </source>
</evidence>
<comment type="caution">
    <text evidence="1">The sequence shown here is derived from an EMBL/GenBank/DDBJ whole genome shotgun (WGS) entry which is preliminary data.</text>
</comment>
<evidence type="ECO:0008006" key="3">
    <source>
        <dbReference type="Google" id="ProtNLM"/>
    </source>
</evidence>
<protein>
    <recommendedName>
        <fullName evidence="3">Reverse transcriptase zinc-binding domain-containing protein</fullName>
    </recommendedName>
</protein>
<evidence type="ECO:0000313" key="2">
    <source>
        <dbReference type="Proteomes" id="UP000234323"/>
    </source>
</evidence>
<keyword evidence="2" id="KW-1185">Reference proteome</keyword>
<name>A0A2I1HP52_9GLOM</name>
<gene>
    <name evidence="1" type="ORF">RhiirA4_484617</name>
</gene>
<sequence>MLPTLTTLQQHKPHVYSPDWLCPQCNMAPKDINHLWTCSYILSELNPCLTHQKEILNFWDSCLVSFSSMKQLPPSFPDEFFALDCWDCLTPSQSCLLLTRGLIPTHLMTFLKTHFMVSTVYKIISPLLNDFQIELYGKIWLCQNVLFYI</sequence>